<comment type="caution">
    <text evidence="2">The sequence shown here is derived from an EMBL/GenBank/DDBJ whole genome shotgun (WGS) entry which is preliminary data.</text>
</comment>
<accession>A0A9N9HT84</accession>
<feature type="coiled-coil region" evidence="1">
    <location>
        <begin position="39"/>
        <end position="66"/>
    </location>
</feature>
<evidence type="ECO:0000313" key="3">
    <source>
        <dbReference type="Proteomes" id="UP000789375"/>
    </source>
</evidence>
<protein>
    <submittedName>
        <fullName evidence="2">9172_t:CDS:1</fullName>
    </submittedName>
</protein>
<dbReference type="AlphaFoldDB" id="A0A9N9HT84"/>
<proteinExistence type="predicted"/>
<keyword evidence="1" id="KW-0175">Coiled coil</keyword>
<reference evidence="2" key="1">
    <citation type="submission" date="2021-06" db="EMBL/GenBank/DDBJ databases">
        <authorList>
            <person name="Kallberg Y."/>
            <person name="Tangrot J."/>
            <person name="Rosling A."/>
        </authorList>
    </citation>
    <scope>NUCLEOTIDE SEQUENCE</scope>
    <source>
        <strain evidence="2">87-6 pot B 2015</strain>
    </source>
</reference>
<dbReference type="EMBL" id="CAJVPP010009376">
    <property type="protein sequence ID" value="CAG8704197.1"/>
    <property type="molecule type" value="Genomic_DNA"/>
</dbReference>
<sequence length="185" mass="21241">MSSSSAEIFASLYSFLKTSSLDKITTSSIITQQWNCSKIQSENEDLDCLMEILKDIENEVNDKERKQHLKSLQNINQMRFIRNELVSLKDMGFLRGKFEEEVNWKTVTLKNIMLLKDKIKKKETPAHEHILTIINNIDINKISNDDPICIGVIDLSSEKYNILESNYESLVGEKANIRNLSKDAG</sequence>
<gene>
    <name evidence="2" type="ORF">FMOSSE_LOCUS13965</name>
</gene>
<evidence type="ECO:0000256" key="1">
    <source>
        <dbReference type="SAM" id="Coils"/>
    </source>
</evidence>
<organism evidence="2 3">
    <name type="scientific">Funneliformis mosseae</name>
    <name type="common">Endomycorrhizal fungus</name>
    <name type="synonym">Glomus mosseae</name>
    <dbReference type="NCBI Taxonomy" id="27381"/>
    <lineage>
        <taxon>Eukaryota</taxon>
        <taxon>Fungi</taxon>
        <taxon>Fungi incertae sedis</taxon>
        <taxon>Mucoromycota</taxon>
        <taxon>Glomeromycotina</taxon>
        <taxon>Glomeromycetes</taxon>
        <taxon>Glomerales</taxon>
        <taxon>Glomeraceae</taxon>
        <taxon>Funneliformis</taxon>
    </lineage>
</organism>
<name>A0A9N9HT84_FUNMO</name>
<feature type="non-terminal residue" evidence="2">
    <location>
        <position position="185"/>
    </location>
</feature>
<evidence type="ECO:0000313" key="2">
    <source>
        <dbReference type="EMBL" id="CAG8704197.1"/>
    </source>
</evidence>
<dbReference type="Proteomes" id="UP000789375">
    <property type="component" value="Unassembled WGS sequence"/>
</dbReference>
<keyword evidence="3" id="KW-1185">Reference proteome</keyword>